<dbReference type="InterPro" id="IPR036291">
    <property type="entry name" value="NAD(P)-bd_dom_sf"/>
</dbReference>
<name>A0A7W6H6R0_9HYPH</name>
<dbReference type="InterPro" id="IPR002347">
    <property type="entry name" value="SDR_fam"/>
</dbReference>
<dbReference type="Pfam" id="PF13561">
    <property type="entry name" value="adh_short_C2"/>
    <property type="match status" value="1"/>
</dbReference>
<dbReference type="GO" id="GO:0016616">
    <property type="term" value="F:oxidoreductase activity, acting on the CH-OH group of donors, NAD or NADP as acceptor"/>
    <property type="evidence" value="ECO:0007669"/>
    <property type="project" value="TreeGrafter"/>
</dbReference>
<gene>
    <name evidence="3" type="ORF">GGR04_003373</name>
</gene>
<accession>A0A7W6H6R0</accession>
<keyword evidence="4" id="KW-1185">Reference proteome</keyword>
<sequence length="254" mass="26889">MTLGQFRLDGQVALITGGNRGIGLGIAEIFGEAGAKCVITARRDHPEGEAQLRAAGAEFDFVSADATDPATPERLVRHTIERYGRIDILVNNAGIARHGDTEDFDDERLEAILATNVAQVFRFSRAALPAFTAQGSGVILNVGSISGLASNVPQNQAAYNASKAAVHMMTKSLASEFAARGVRVNAVAPGYIDTDMSRGGFANPDWDPIWRQMTPMGRYGTVEEVANAALFLCSPAASYVTGAVLAIDGGYLTR</sequence>
<dbReference type="NCBIfam" id="NF005559">
    <property type="entry name" value="PRK07231.1"/>
    <property type="match status" value="1"/>
</dbReference>
<dbReference type="SMART" id="SM00822">
    <property type="entry name" value="PKS_KR"/>
    <property type="match status" value="1"/>
</dbReference>
<dbReference type="InterPro" id="IPR020904">
    <property type="entry name" value="Sc_DH/Rdtase_CS"/>
</dbReference>
<proteinExistence type="inferred from homology"/>
<evidence type="ECO:0000259" key="2">
    <source>
        <dbReference type="SMART" id="SM00822"/>
    </source>
</evidence>
<dbReference type="Gene3D" id="3.40.50.720">
    <property type="entry name" value="NAD(P)-binding Rossmann-like Domain"/>
    <property type="match status" value="1"/>
</dbReference>
<dbReference type="RefSeq" id="WP_183201050.1">
    <property type="nucleotide sequence ID" value="NZ_JACIEK010000010.1"/>
</dbReference>
<dbReference type="Proteomes" id="UP000542776">
    <property type="component" value="Unassembled WGS sequence"/>
</dbReference>
<dbReference type="PROSITE" id="PS00061">
    <property type="entry name" value="ADH_SHORT"/>
    <property type="match status" value="1"/>
</dbReference>
<comment type="similarity">
    <text evidence="1">Belongs to the short-chain dehydrogenases/reductases (SDR) family.</text>
</comment>
<dbReference type="FunFam" id="3.40.50.720:FF:000084">
    <property type="entry name" value="Short-chain dehydrogenase reductase"/>
    <property type="match status" value="1"/>
</dbReference>
<dbReference type="PANTHER" id="PTHR42760">
    <property type="entry name" value="SHORT-CHAIN DEHYDROGENASES/REDUCTASES FAMILY MEMBER"/>
    <property type="match status" value="1"/>
</dbReference>
<dbReference type="PRINTS" id="PR00081">
    <property type="entry name" value="GDHRDH"/>
</dbReference>
<evidence type="ECO:0000256" key="1">
    <source>
        <dbReference type="ARBA" id="ARBA00006484"/>
    </source>
</evidence>
<reference evidence="3 4" key="1">
    <citation type="submission" date="2020-08" db="EMBL/GenBank/DDBJ databases">
        <title>Genomic Encyclopedia of Type Strains, Phase IV (KMG-IV): sequencing the most valuable type-strain genomes for metagenomic binning, comparative biology and taxonomic classification.</title>
        <authorList>
            <person name="Goeker M."/>
        </authorList>
    </citation>
    <scope>NUCLEOTIDE SEQUENCE [LARGE SCALE GENOMIC DNA]</scope>
    <source>
        <strain evidence="3 4">DSM 102238</strain>
    </source>
</reference>
<dbReference type="InterPro" id="IPR057326">
    <property type="entry name" value="KR_dom"/>
</dbReference>
<feature type="domain" description="Ketoreductase" evidence="2">
    <location>
        <begin position="11"/>
        <end position="195"/>
    </location>
</feature>
<comment type="caution">
    <text evidence="3">The sequence shown here is derived from an EMBL/GenBank/DDBJ whole genome shotgun (WGS) entry which is preliminary data.</text>
</comment>
<protein>
    <submittedName>
        <fullName evidence="3">NAD(P)-dependent dehydrogenase (Short-subunit alcohol dehydrogenase family)</fullName>
    </submittedName>
</protein>
<evidence type="ECO:0000313" key="4">
    <source>
        <dbReference type="Proteomes" id="UP000542776"/>
    </source>
</evidence>
<dbReference type="EMBL" id="JACIEK010000010">
    <property type="protein sequence ID" value="MBB3999503.1"/>
    <property type="molecule type" value="Genomic_DNA"/>
</dbReference>
<dbReference type="PRINTS" id="PR00080">
    <property type="entry name" value="SDRFAMILY"/>
</dbReference>
<dbReference type="AlphaFoldDB" id="A0A7W6H6R0"/>
<organism evidence="3 4">
    <name type="scientific">Aureimonas pseudogalii</name>
    <dbReference type="NCBI Taxonomy" id="1744844"/>
    <lineage>
        <taxon>Bacteria</taxon>
        <taxon>Pseudomonadati</taxon>
        <taxon>Pseudomonadota</taxon>
        <taxon>Alphaproteobacteria</taxon>
        <taxon>Hyphomicrobiales</taxon>
        <taxon>Aurantimonadaceae</taxon>
        <taxon>Aureimonas</taxon>
    </lineage>
</organism>
<evidence type="ECO:0000313" key="3">
    <source>
        <dbReference type="EMBL" id="MBB3999503.1"/>
    </source>
</evidence>
<dbReference type="SUPFAM" id="SSF51735">
    <property type="entry name" value="NAD(P)-binding Rossmann-fold domains"/>
    <property type="match status" value="1"/>
</dbReference>
<dbReference type="CDD" id="cd05233">
    <property type="entry name" value="SDR_c"/>
    <property type="match status" value="1"/>
</dbReference>